<accession>A0A7S9STX7</accession>
<protein>
    <submittedName>
        <fullName evidence="1">Uncharacterized protein</fullName>
    </submittedName>
</protein>
<dbReference type="EMBL" id="MW030542">
    <property type="protein sequence ID" value="QPI16193.1"/>
    <property type="molecule type" value="Genomic_DNA"/>
</dbReference>
<reference evidence="1" key="1">
    <citation type="submission" date="2020-08" db="EMBL/GenBank/DDBJ databases">
        <title>Bridging the membrane lipid divide: bacteria of the FCB group superphylum have the potential to synthesize archaeal ether lipids.</title>
        <authorList>
            <person name="Villanueva L."/>
            <person name="von Meijenfeldt F.A.B."/>
            <person name="Westbye A.B."/>
            <person name="Yadav S."/>
            <person name="Hopmans E.C."/>
            <person name="Dutilh B.E."/>
            <person name="Sinninghe Damste J.S."/>
        </authorList>
    </citation>
    <scope>NUCLEOTIDE SEQUENCE</scope>
    <source>
        <strain evidence="1">NIOZ-UU157</strain>
    </source>
</reference>
<gene>
    <name evidence="1" type="ORF">NIOZUU157_00075</name>
</gene>
<organism evidence="1">
    <name type="scientific">Virus NIOZ-UU157</name>
    <dbReference type="NCBI Taxonomy" id="2763269"/>
    <lineage>
        <taxon>Viruses</taxon>
    </lineage>
</organism>
<proteinExistence type="predicted"/>
<sequence length="90" mass="10698">MAWGKKAVPVTGPDWNNDNMKAYNWCINNGVKISPWAATSKRDNYFWWIDVEVNGAKKRSPRQYNGKEINQKIFELYRFYYDKNKISNSK</sequence>
<name>A0A7S9STX7_9VIRU</name>
<evidence type="ECO:0000313" key="1">
    <source>
        <dbReference type="EMBL" id="QPI16193.1"/>
    </source>
</evidence>